<dbReference type="SMART" id="SM00705">
    <property type="entry name" value="THEG"/>
    <property type="match status" value="3"/>
</dbReference>
<protein>
    <submittedName>
        <fullName evidence="4">Uncharacterized protein LOC115881429</fullName>
    </submittedName>
    <submittedName>
        <fullName evidence="5">Uncharacterized protein LOC115888524</fullName>
    </submittedName>
</protein>
<dbReference type="Proteomes" id="UP000504635">
    <property type="component" value="Unplaced"/>
</dbReference>
<keyword evidence="3" id="KW-1185">Reference proteome</keyword>
<sequence length="107" mass="12414">MERTFQKNPLKKRTVPVADSDRINQLAEPKHRVNLDEEFSRELIEKKPHIKYKASKRIQSLAKPKHVVPKKIDRDPTSDLSKSITKVSPSALTYQASRRIMELARPK</sequence>
<evidence type="ECO:0000313" key="4">
    <source>
        <dbReference type="RefSeq" id="XP_030754762.1"/>
    </source>
</evidence>
<dbReference type="InterPro" id="IPR042401">
    <property type="entry name" value="SPMAP2-like"/>
</dbReference>
<dbReference type="KEGG" id="soy:115888524"/>
<dbReference type="PANTHER" id="PTHR15901">
    <property type="entry name" value="TESTICULAR HAPLOID EXPRESSED GENE PROTEIN"/>
    <property type="match status" value="1"/>
</dbReference>
<evidence type="ECO:0000313" key="5">
    <source>
        <dbReference type="RefSeq" id="XP_030764132.1"/>
    </source>
</evidence>
<dbReference type="InterPro" id="IPR006623">
    <property type="entry name" value="THEG"/>
</dbReference>
<proteinExistence type="predicted"/>
<dbReference type="RefSeq" id="XP_030754762.1">
    <property type="nucleotide sequence ID" value="XM_030898902.1"/>
</dbReference>
<evidence type="ECO:0000313" key="3">
    <source>
        <dbReference type="Proteomes" id="UP000504635"/>
    </source>
</evidence>
<dbReference type="OrthoDB" id="25466at2759"/>
<feature type="region of interest" description="Disordered" evidence="2">
    <location>
        <begin position="61"/>
        <end position="84"/>
    </location>
</feature>
<keyword evidence="1" id="KW-0677">Repeat</keyword>
<name>A0A6J2XTB4_SITOR</name>
<dbReference type="RefSeq" id="XP_030764132.1">
    <property type="nucleotide sequence ID" value="XM_030908272.1"/>
</dbReference>
<dbReference type="Pfam" id="PF14912">
    <property type="entry name" value="THEG"/>
    <property type="match status" value="1"/>
</dbReference>
<dbReference type="PANTHER" id="PTHR15901:SF16">
    <property type="entry name" value="TESTICULAR HAPLOID EXPRESSED GENE PROTEIN"/>
    <property type="match status" value="1"/>
</dbReference>
<evidence type="ECO:0000256" key="2">
    <source>
        <dbReference type="SAM" id="MobiDB-lite"/>
    </source>
</evidence>
<organism evidence="3 4">
    <name type="scientific">Sitophilus oryzae</name>
    <name type="common">Rice weevil</name>
    <name type="synonym">Curculio oryzae</name>
    <dbReference type="NCBI Taxonomy" id="7048"/>
    <lineage>
        <taxon>Eukaryota</taxon>
        <taxon>Metazoa</taxon>
        <taxon>Ecdysozoa</taxon>
        <taxon>Arthropoda</taxon>
        <taxon>Hexapoda</taxon>
        <taxon>Insecta</taxon>
        <taxon>Pterygota</taxon>
        <taxon>Neoptera</taxon>
        <taxon>Endopterygota</taxon>
        <taxon>Coleoptera</taxon>
        <taxon>Polyphaga</taxon>
        <taxon>Cucujiformia</taxon>
        <taxon>Curculionidae</taxon>
        <taxon>Dryophthorinae</taxon>
        <taxon>Sitophilus</taxon>
    </lineage>
</organism>
<evidence type="ECO:0000256" key="1">
    <source>
        <dbReference type="ARBA" id="ARBA00022737"/>
    </source>
</evidence>
<accession>A0A6J2XTB4</accession>
<dbReference type="KEGG" id="soy:115881429"/>
<reference evidence="4 5" key="1">
    <citation type="submission" date="2025-04" db="UniProtKB">
        <authorList>
            <consortium name="RefSeq"/>
        </authorList>
    </citation>
    <scope>IDENTIFICATION</scope>
    <source>
        <tissue evidence="4 5">Gonads</tissue>
    </source>
</reference>
<dbReference type="GeneID" id="115881429"/>
<gene>
    <name evidence="4" type="primary">LOC115881429</name>
    <name evidence="5" type="synonym">LOC115888524</name>
</gene>
<dbReference type="AlphaFoldDB" id="A0A6J2XTB4"/>